<sequence>MGSNQRRARWWRIQPYLGGGRNEALDLELEMEQDPYGGPVPAVPVPEKELRRLRDEARRHGSRDGSSGMYDEWSLATGSRPPYLMMLDARCRQVVADEEVRKLRDAHRLDQRIAAAKQDLKLYEERARRTQERLATVREAEERLERMLDGAPEEGGTGAGRWAEATRSVGRRRAGAAARALVIALFAGVELPIQYATFLSFGESREMTWAFVLGTVGAMMVAPHLAGGWTRRLCVEGRRSVLLVTTALVALAWVTGVVLLASLRTDVLFAPTVDSVTLEKAASAIEGLGLGHTTVTLLFTALLLLSGVVTFSFGYLAENPYAAKLADVQRVRAKLEKSLDRAVGERDKNQHLVGLETTLKERHAQRWEARIAARASTFEVCSALYLQAVAETMRNPAFTESASQWLKTPAL</sequence>
<keyword evidence="5" id="KW-1185">Reference proteome</keyword>
<evidence type="ECO:0000256" key="3">
    <source>
        <dbReference type="SAM" id="Phobius"/>
    </source>
</evidence>
<feature type="transmembrane region" description="Helical" evidence="3">
    <location>
        <begin position="297"/>
        <end position="317"/>
    </location>
</feature>
<evidence type="ECO:0000256" key="2">
    <source>
        <dbReference type="SAM" id="MobiDB-lite"/>
    </source>
</evidence>
<feature type="compositionally biased region" description="Basic and acidic residues" evidence="2">
    <location>
        <begin position="54"/>
        <end position="63"/>
    </location>
</feature>
<organism evidence="4 5">
    <name type="scientific">Microbispora rosea</name>
    <dbReference type="NCBI Taxonomy" id="58117"/>
    <lineage>
        <taxon>Bacteria</taxon>
        <taxon>Bacillati</taxon>
        <taxon>Actinomycetota</taxon>
        <taxon>Actinomycetes</taxon>
        <taxon>Streptosporangiales</taxon>
        <taxon>Streptosporangiaceae</taxon>
        <taxon>Microbispora</taxon>
    </lineage>
</organism>
<dbReference type="Proteomes" id="UP000186096">
    <property type="component" value="Unassembled WGS sequence"/>
</dbReference>
<accession>A0A1N6VYF3</accession>
<feature type="transmembrane region" description="Helical" evidence="3">
    <location>
        <begin position="241"/>
        <end position="263"/>
    </location>
</feature>
<gene>
    <name evidence="4" type="ORF">SAMN05421833_10417</name>
</gene>
<keyword evidence="3" id="KW-0472">Membrane</keyword>
<evidence type="ECO:0000256" key="1">
    <source>
        <dbReference type="SAM" id="Coils"/>
    </source>
</evidence>
<protein>
    <submittedName>
        <fullName evidence="4">Uncharacterized protein</fullName>
    </submittedName>
</protein>
<dbReference type="STRING" id="58117.SAMN05421833_10417"/>
<dbReference type="OrthoDB" id="9970464at2"/>
<evidence type="ECO:0000313" key="5">
    <source>
        <dbReference type="Proteomes" id="UP000186096"/>
    </source>
</evidence>
<dbReference type="RefSeq" id="WP_076433846.1">
    <property type="nucleotide sequence ID" value="NZ_FTNI01000004.1"/>
</dbReference>
<feature type="coiled-coil region" evidence="1">
    <location>
        <begin position="106"/>
        <end position="147"/>
    </location>
</feature>
<dbReference type="AlphaFoldDB" id="A0A1N6VYF3"/>
<evidence type="ECO:0000313" key="4">
    <source>
        <dbReference type="EMBL" id="SIQ82917.1"/>
    </source>
</evidence>
<proteinExistence type="predicted"/>
<feature type="transmembrane region" description="Helical" evidence="3">
    <location>
        <begin position="176"/>
        <end position="195"/>
    </location>
</feature>
<keyword evidence="1" id="KW-0175">Coiled coil</keyword>
<reference evidence="5" key="1">
    <citation type="submission" date="2017-01" db="EMBL/GenBank/DDBJ databases">
        <authorList>
            <person name="Varghese N."/>
            <person name="Submissions S."/>
        </authorList>
    </citation>
    <scope>NUCLEOTIDE SEQUENCE [LARGE SCALE GENOMIC DNA]</scope>
    <source>
        <strain evidence="5">ATCC 12950</strain>
    </source>
</reference>
<keyword evidence="3" id="KW-0812">Transmembrane</keyword>
<feature type="transmembrane region" description="Helical" evidence="3">
    <location>
        <begin position="207"/>
        <end position="229"/>
    </location>
</feature>
<dbReference type="EMBL" id="FTNI01000004">
    <property type="protein sequence ID" value="SIQ82917.1"/>
    <property type="molecule type" value="Genomic_DNA"/>
</dbReference>
<feature type="region of interest" description="Disordered" evidence="2">
    <location>
        <begin position="54"/>
        <end position="73"/>
    </location>
</feature>
<keyword evidence="3" id="KW-1133">Transmembrane helix</keyword>
<name>A0A1N6VYF3_9ACTN</name>